<evidence type="ECO:0000313" key="2">
    <source>
        <dbReference type="Proteomes" id="UP000820818"/>
    </source>
</evidence>
<keyword evidence="2" id="KW-1185">Reference proteome</keyword>
<reference evidence="1 2" key="1">
    <citation type="submission" date="2022-05" db="EMBL/GenBank/DDBJ databases">
        <title>A multi-omics perspective on studying reproductive biology in Daphnia sinensis.</title>
        <authorList>
            <person name="Jia J."/>
        </authorList>
    </citation>
    <scope>NUCLEOTIDE SEQUENCE [LARGE SCALE GENOMIC DNA]</scope>
    <source>
        <strain evidence="1 2">WSL</strain>
    </source>
</reference>
<evidence type="ECO:0000313" key="1">
    <source>
        <dbReference type="EMBL" id="KAI9557740.1"/>
    </source>
</evidence>
<name>A0AAD5L7T1_9CRUS</name>
<organism evidence="1 2">
    <name type="scientific">Daphnia sinensis</name>
    <dbReference type="NCBI Taxonomy" id="1820382"/>
    <lineage>
        <taxon>Eukaryota</taxon>
        <taxon>Metazoa</taxon>
        <taxon>Ecdysozoa</taxon>
        <taxon>Arthropoda</taxon>
        <taxon>Crustacea</taxon>
        <taxon>Branchiopoda</taxon>
        <taxon>Diplostraca</taxon>
        <taxon>Cladocera</taxon>
        <taxon>Anomopoda</taxon>
        <taxon>Daphniidae</taxon>
        <taxon>Daphnia</taxon>
        <taxon>Daphnia similis group</taxon>
    </lineage>
</organism>
<comment type="caution">
    <text evidence="1">The sequence shown here is derived from an EMBL/GenBank/DDBJ whole genome shotgun (WGS) entry which is preliminary data.</text>
</comment>
<protein>
    <submittedName>
        <fullName evidence="1">Uncharacterized protein</fullName>
    </submittedName>
</protein>
<accession>A0AAD5L7T1</accession>
<dbReference type="AlphaFoldDB" id="A0AAD5L7T1"/>
<gene>
    <name evidence="1" type="ORF">GHT06_017569</name>
</gene>
<proteinExistence type="predicted"/>
<dbReference type="EMBL" id="WJBH02000006">
    <property type="protein sequence ID" value="KAI9557740.1"/>
    <property type="molecule type" value="Genomic_DNA"/>
</dbReference>
<sequence length="97" mass="11149">MERQKKMCSRLVDYAFCKEFGGCSNNVSKSTSSHRRREELNAPATRMEPSSCRWVYVQDWVCGLHEVFFLLPSWPGYTLGDYDSAATRDCIWLLAGT</sequence>
<dbReference type="Proteomes" id="UP000820818">
    <property type="component" value="Linkage Group LG6"/>
</dbReference>